<comment type="subcellular location">
    <subcellularLocation>
        <location evidence="1">Secreted</location>
    </subcellularLocation>
</comment>
<evidence type="ECO:0000256" key="3">
    <source>
        <dbReference type="ARBA" id="ARBA00022729"/>
    </source>
</evidence>
<feature type="compositionally biased region" description="Basic and acidic residues" evidence="5">
    <location>
        <begin position="538"/>
        <end position="555"/>
    </location>
</feature>
<name>A0A4R1CAF7_9ACTN</name>
<evidence type="ECO:0000256" key="2">
    <source>
        <dbReference type="ARBA" id="ARBA00022525"/>
    </source>
</evidence>
<keyword evidence="3 7" id="KW-0732">Signal</keyword>
<dbReference type="Pfam" id="PF18884">
    <property type="entry name" value="TSP3_bac"/>
    <property type="match status" value="7"/>
</dbReference>
<keyword evidence="6" id="KW-0472">Membrane</keyword>
<keyword evidence="6" id="KW-0812">Transmembrane</keyword>
<organism evidence="8 9">
    <name type="scientific">Nocardioides jejuensis</name>
    <dbReference type="NCBI Taxonomy" id="2502782"/>
    <lineage>
        <taxon>Bacteria</taxon>
        <taxon>Bacillati</taxon>
        <taxon>Actinomycetota</taxon>
        <taxon>Actinomycetes</taxon>
        <taxon>Propionibacteriales</taxon>
        <taxon>Nocardioidaceae</taxon>
        <taxon>Nocardioides</taxon>
    </lineage>
</organism>
<gene>
    <name evidence="8" type="ORF">EPD65_08520</name>
</gene>
<feature type="signal peptide" evidence="7">
    <location>
        <begin position="1"/>
        <end position="20"/>
    </location>
</feature>
<dbReference type="InterPro" id="IPR053180">
    <property type="entry name" value="Ca-binding_acidic-repeat"/>
</dbReference>
<keyword evidence="4" id="KW-0106">Calcium</keyword>
<sequence>MAALALAGSAAFAAAGPASAATLPAPYSADGHADLVNLKATLLTNTLANAYVAHSEVVTKSQGGIVDREGNPVKAGTRTHAVASNVNVQVASNNPAIQTDATIADSPAPVDPAAKTLLPVNLSPLANVGVITGDVRSNYVSDTVCPTNNILGTSRTDVAGVSVLGLTGAGLPAPVLAALPTQLKSALVNVGASYVDTKNELVGTAVKSTSQMSIAPVGLLGGLVTVEVANPVTMTAQSAGPGTEKTTWSNPTAVVKVGGTKVVTLDTTNSGTMIPVPVNLGLANVDLKVGLFKPTSSTSGGTASIGSGAVLQLDLNVKLLGTQLVNLHLGAGQMDAKATAPTGGVECTATSGGGSTGGTDTDGDGLTDAQEQQLGTDPKNADTDGDGLTDGQEVNTYGTDPLKADTDGDGLKDGAEVNTYGTDPKDADTDNGGVPDGVEVHNGNDPLDPADDQALLDPNADPDHDGLTNAQEKQHGTDPFDADTDNDGLKDGAEVKLGTDPTDPDTDNDGLKDGAEVNTYGTDPLDADTDNGGVNDGTEVKHGTDPLDGSDDHATGGESSNHGGLPMTGATIGLGALIAAIVATVAGFFVARKRRTA</sequence>
<evidence type="ECO:0000256" key="5">
    <source>
        <dbReference type="SAM" id="MobiDB-lite"/>
    </source>
</evidence>
<evidence type="ECO:0000313" key="9">
    <source>
        <dbReference type="Proteomes" id="UP000295453"/>
    </source>
</evidence>
<feature type="transmembrane region" description="Helical" evidence="6">
    <location>
        <begin position="570"/>
        <end position="591"/>
    </location>
</feature>
<evidence type="ECO:0000256" key="1">
    <source>
        <dbReference type="ARBA" id="ARBA00004613"/>
    </source>
</evidence>
<protein>
    <recommendedName>
        <fullName evidence="10">LPXTG cell wall anchor domain-containing protein</fullName>
    </recommendedName>
</protein>
<feature type="chain" id="PRO_5020577820" description="LPXTG cell wall anchor domain-containing protein" evidence="7">
    <location>
        <begin position="21"/>
        <end position="597"/>
    </location>
</feature>
<evidence type="ECO:0000313" key="8">
    <source>
        <dbReference type="EMBL" id="TCJ28023.1"/>
    </source>
</evidence>
<keyword evidence="6" id="KW-1133">Transmembrane helix</keyword>
<evidence type="ECO:0000256" key="7">
    <source>
        <dbReference type="SAM" id="SignalP"/>
    </source>
</evidence>
<feature type="region of interest" description="Disordered" evidence="5">
    <location>
        <begin position="337"/>
        <end position="564"/>
    </location>
</feature>
<proteinExistence type="predicted"/>
<dbReference type="PANTHER" id="PTHR37467">
    <property type="entry name" value="EXPORTED CALCIUM-BINDING GLYCOPROTEIN-RELATED"/>
    <property type="match status" value="1"/>
</dbReference>
<reference evidence="8 9" key="1">
    <citation type="submission" date="2019-03" db="EMBL/GenBank/DDBJ databases">
        <authorList>
            <person name="Kim M.K.M."/>
        </authorList>
    </citation>
    <scope>NUCLEOTIDE SEQUENCE [LARGE SCALE GENOMIC DNA]</scope>
    <source>
        <strain evidence="8 9">18JY15-6</strain>
    </source>
</reference>
<dbReference type="PANTHER" id="PTHR37467:SF1">
    <property type="entry name" value="EXPORTED CALCIUM-BINDING GLYCOPROTEIN"/>
    <property type="match status" value="1"/>
</dbReference>
<dbReference type="OrthoDB" id="3785479at2"/>
<dbReference type="Proteomes" id="UP000295453">
    <property type="component" value="Unassembled WGS sequence"/>
</dbReference>
<evidence type="ECO:0008006" key="10">
    <source>
        <dbReference type="Google" id="ProtNLM"/>
    </source>
</evidence>
<dbReference type="EMBL" id="SJZJ01000012">
    <property type="protein sequence ID" value="TCJ28023.1"/>
    <property type="molecule type" value="Genomic_DNA"/>
</dbReference>
<keyword evidence="9" id="KW-1185">Reference proteome</keyword>
<keyword evidence="2" id="KW-0964">Secreted</keyword>
<comment type="caution">
    <text evidence="8">The sequence shown here is derived from an EMBL/GenBank/DDBJ whole genome shotgun (WGS) entry which is preliminary data.</text>
</comment>
<feature type="compositionally biased region" description="Basic and acidic residues" evidence="5">
    <location>
        <begin position="461"/>
        <end position="478"/>
    </location>
</feature>
<evidence type="ECO:0000256" key="4">
    <source>
        <dbReference type="ARBA" id="ARBA00022837"/>
    </source>
</evidence>
<feature type="compositionally biased region" description="Low complexity" evidence="5">
    <location>
        <begin position="444"/>
        <end position="459"/>
    </location>
</feature>
<evidence type="ECO:0000256" key="6">
    <source>
        <dbReference type="SAM" id="Phobius"/>
    </source>
</evidence>
<accession>A0A4R1CAF7</accession>
<feature type="compositionally biased region" description="Basic and acidic residues" evidence="5">
    <location>
        <begin position="402"/>
        <end position="415"/>
    </location>
</feature>
<dbReference type="InterPro" id="IPR059100">
    <property type="entry name" value="TSP3_bac"/>
</dbReference>
<dbReference type="AlphaFoldDB" id="A0A4R1CAF7"/>